<organism evidence="1 2">
    <name type="scientific">Tropilaelaps mercedesae</name>
    <dbReference type="NCBI Taxonomy" id="418985"/>
    <lineage>
        <taxon>Eukaryota</taxon>
        <taxon>Metazoa</taxon>
        <taxon>Ecdysozoa</taxon>
        <taxon>Arthropoda</taxon>
        <taxon>Chelicerata</taxon>
        <taxon>Arachnida</taxon>
        <taxon>Acari</taxon>
        <taxon>Parasitiformes</taxon>
        <taxon>Mesostigmata</taxon>
        <taxon>Gamasina</taxon>
        <taxon>Dermanyssoidea</taxon>
        <taxon>Laelapidae</taxon>
        <taxon>Tropilaelaps</taxon>
    </lineage>
</organism>
<protein>
    <submittedName>
        <fullName evidence="1">Uncharacterized protein</fullName>
    </submittedName>
</protein>
<dbReference type="Proteomes" id="UP000192247">
    <property type="component" value="Unassembled WGS sequence"/>
</dbReference>
<name>A0A1V9XTD9_9ACAR</name>
<evidence type="ECO:0000313" key="2">
    <source>
        <dbReference type="Proteomes" id="UP000192247"/>
    </source>
</evidence>
<evidence type="ECO:0000313" key="1">
    <source>
        <dbReference type="EMBL" id="OQR76766.1"/>
    </source>
</evidence>
<keyword evidence="2" id="KW-1185">Reference proteome</keyword>
<accession>A0A1V9XTD9</accession>
<gene>
    <name evidence="1" type="ORF">BIW11_03008</name>
</gene>
<dbReference type="InParanoid" id="A0A1V9XTD9"/>
<sequence>MSRRAPYGRSTNTMIKYCRATRQKFILPKKRGGGADLVINVEQLLEIFSYRS</sequence>
<dbReference type="AlphaFoldDB" id="A0A1V9XTD9"/>
<reference evidence="1 2" key="1">
    <citation type="journal article" date="2017" name="Gigascience">
        <title>Draft genome of the honey bee ectoparasitic mite, Tropilaelaps mercedesae, is shaped by the parasitic life history.</title>
        <authorList>
            <person name="Dong X."/>
            <person name="Armstrong S.D."/>
            <person name="Xia D."/>
            <person name="Makepeace B.L."/>
            <person name="Darby A.C."/>
            <person name="Kadowaki T."/>
        </authorList>
    </citation>
    <scope>NUCLEOTIDE SEQUENCE [LARGE SCALE GENOMIC DNA]</scope>
    <source>
        <strain evidence="1">Wuxi-XJTLU</strain>
    </source>
</reference>
<dbReference type="EMBL" id="MNPL01004420">
    <property type="protein sequence ID" value="OQR76766.1"/>
    <property type="molecule type" value="Genomic_DNA"/>
</dbReference>
<proteinExistence type="predicted"/>
<comment type="caution">
    <text evidence="1">The sequence shown here is derived from an EMBL/GenBank/DDBJ whole genome shotgun (WGS) entry which is preliminary data.</text>
</comment>